<dbReference type="PANTHER" id="PTHR47708:SF2">
    <property type="entry name" value="SI:CH73-132F6.5"/>
    <property type="match status" value="1"/>
</dbReference>
<reference evidence="2" key="1">
    <citation type="submission" date="2021-02" db="EMBL/GenBank/DDBJ databases">
        <title>Skermanella TT6 skin isolate.</title>
        <authorList>
            <person name="Lee K."/>
            <person name="Ganzorig M."/>
        </authorList>
    </citation>
    <scope>NUCLEOTIDE SEQUENCE</scope>
    <source>
        <strain evidence="2">TT6</strain>
    </source>
</reference>
<accession>A0ABX7BEC1</accession>
<sequence length="103" mass="11568">MRLHEIAHCRAGDKGDTSTLSLFAFEERHYPLLCREVTAESVRRHLSRTVRGEVVRFEMPNVAALQFVCRQALRSGVTTSLAIDPHGKCLSSELLEMEIEAGE</sequence>
<gene>
    <name evidence="2" type="ORF">IGS68_19895</name>
</gene>
<protein>
    <recommendedName>
        <fullName evidence="1">AtuA-like ferredoxin-fold domain-containing protein</fullName>
    </recommendedName>
</protein>
<name>A0ABX7BEC1_9PROT</name>
<dbReference type="PANTHER" id="PTHR47708">
    <property type="match status" value="1"/>
</dbReference>
<keyword evidence="3" id="KW-1185">Reference proteome</keyword>
<dbReference type="EMBL" id="CP067420">
    <property type="protein sequence ID" value="QQP92532.1"/>
    <property type="molecule type" value="Genomic_DNA"/>
</dbReference>
<evidence type="ECO:0000313" key="2">
    <source>
        <dbReference type="EMBL" id="QQP92532.1"/>
    </source>
</evidence>
<evidence type="ECO:0000313" key="3">
    <source>
        <dbReference type="Proteomes" id="UP000595197"/>
    </source>
</evidence>
<dbReference type="Pfam" id="PF23544">
    <property type="entry name" value="AtuA_ferredoxin"/>
    <property type="match status" value="1"/>
</dbReference>
<dbReference type="Proteomes" id="UP000595197">
    <property type="component" value="Chromosome"/>
</dbReference>
<proteinExistence type="predicted"/>
<organism evidence="2 3">
    <name type="scientific">Skermanella cutis</name>
    <dbReference type="NCBI Taxonomy" id="2775420"/>
    <lineage>
        <taxon>Bacteria</taxon>
        <taxon>Pseudomonadati</taxon>
        <taxon>Pseudomonadota</taxon>
        <taxon>Alphaproteobacteria</taxon>
        <taxon>Rhodospirillales</taxon>
        <taxon>Azospirillaceae</taxon>
        <taxon>Skermanella</taxon>
    </lineage>
</organism>
<dbReference type="InterPro" id="IPR056362">
    <property type="entry name" value="AtuA-like_ferredoxin_dom"/>
</dbReference>
<evidence type="ECO:0000259" key="1">
    <source>
        <dbReference type="Pfam" id="PF23544"/>
    </source>
</evidence>
<feature type="domain" description="AtuA-like ferredoxin-fold" evidence="1">
    <location>
        <begin position="1"/>
        <end position="100"/>
    </location>
</feature>